<evidence type="ECO:0000256" key="8">
    <source>
        <dbReference type="RuleBase" id="RU363041"/>
    </source>
</evidence>
<keyword evidence="7 8" id="KW-0472">Membrane</keyword>
<protein>
    <recommendedName>
        <fullName evidence="8">Probable membrane transporter protein</fullName>
    </recommendedName>
</protein>
<keyword evidence="4 8" id="KW-1003">Cell membrane</keyword>
<name>A0ABV7VCU0_9PROT</name>
<evidence type="ECO:0000256" key="3">
    <source>
        <dbReference type="ARBA" id="ARBA00022448"/>
    </source>
</evidence>
<dbReference type="Proteomes" id="UP001595711">
    <property type="component" value="Unassembled WGS sequence"/>
</dbReference>
<feature type="transmembrane region" description="Helical" evidence="8">
    <location>
        <begin position="111"/>
        <end position="131"/>
    </location>
</feature>
<evidence type="ECO:0000256" key="5">
    <source>
        <dbReference type="ARBA" id="ARBA00022692"/>
    </source>
</evidence>
<dbReference type="PANTHER" id="PTHR30269">
    <property type="entry name" value="TRANSMEMBRANE PROTEIN YFCA"/>
    <property type="match status" value="1"/>
</dbReference>
<evidence type="ECO:0000313" key="9">
    <source>
        <dbReference type="EMBL" id="MFC3674888.1"/>
    </source>
</evidence>
<feature type="transmembrane region" description="Helical" evidence="8">
    <location>
        <begin position="209"/>
        <end position="225"/>
    </location>
</feature>
<keyword evidence="10" id="KW-1185">Reference proteome</keyword>
<reference evidence="10" key="1">
    <citation type="journal article" date="2019" name="Int. J. Syst. Evol. Microbiol.">
        <title>The Global Catalogue of Microorganisms (GCM) 10K type strain sequencing project: providing services to taxonomists for standard genome sequencing and annotation.</title>
        <authorList>
            <consortium name="The Broad Institute Genomics Platform"/>
            <consortium name="The Broad Institute Genome Sequencing Center for Infectious Disease"/>
            <person name="Wu L."/>
            <person name="Ma J."/>
        </authorList>
    </citation>
    <scope>NUCLEOTIDE SEQUENCE [LARGE SCALE GENOMIC DNA]</scope>
    <source>
        <strain evidence="10">KCTC 42182</strain>
    </source>
</reference>
<dbReference type="InterPro" id="IPR002781">
    <property type="entry name" value="TM_pro_TauE-like"/>
</dbReference>
<keyword evidence="3" id="KW-0813">Transport</keyword>
<organism evidence="9 10">
    <name type="scientific">Ferrovibrio xuzhouensis</name>
    <dbReference type="NCBI Taxonomy" id="1576914"/>
    <lineage>
        <taxon>Bacteria</taxon>
        <taxon>Pseudomonadati</taxon>
        <taxon>Pseudomonadota</taxon>
        <taxon>Alphaproteobacteria</taxon>
        <taxon>Rhodospirillales</taxon>
        <taxon>Rhodospirillaceae</taxon>
        <taxon>Ferrovibrio</taxon>
    </lineage>
</organism>
<accession>A0ABV7VCU0</accession>
<dbReference type="RefSeq" id="WP_379722442.1">
    <property type="nucleotide sequence ID" value="NZ_JBHRYJ010000001.1"/>
</dbReference>
<evidence type="ECO:0000256" key="4">
    <source>
        <dbReference type="ARBA" id="ARBA00022475"/>
    </source>
</evidence>
<evidence type="ECO:0000256" key="7">
    <source>
        <dbReference type="ARBA" id="ARBA00023136"/>
    </source>
</evidence>
<comment type="caution">
    <text evidence="9">The sequence shown here is derived from an EMBL/GenBank/DDBJ whole genome shotgun (WGS) entry which is preliminary data.</text>
</comment>
<keyword evidence="5 8" id="KW-0812">Transmembrane</keyword>
<feature type="transmembrane region" description="Helical" evidence="8">
    <location>
        <begin position="81"/>
        <end position="99"/>
    </location>
</feature>
<dbReference type="EMBL" id="JBHRYJ010000001">
    <property type="protein sequence ID" value="MFC3674888.1"/>
    <property type="molecule type" value="Genomic_DNA"/>
</dbReference>
<evidence type="ECO:0000256" key="6">
    <source>
        <dbReference type="ARBA" id="ARBA00022989"/>
    </source>
</evidence>
<comment type="subcellular location">
    <subcellularLocation>
        <location evidence="1 8">Cell membrane</location>
        <topology evidence="1 8">Multi-pass membrane protein</topology>
    </subcellularLocation>
</comment>
<dbReference type="PANTHER" id="PTHR30269:SF32">
    <property type="entry name" value="MEMBRANE TRANSPORTER PROTEIN-RELATED"/>
    <property type="match status" value="1"/>
</dbReference>
<feature type="transmembrane region" description="Helical" evidence="8">
    <location>
        <begin position="179"/>
        <end position="203"/>
    </location>
</feature>
<feature type="transmembrane region" description="Helical" evidence="8">
    <location>
        <begin position="237"/>
        <end position="255"/>
    </location>
</feature>
<evidence type="ECO:0000256" key="1">
    <source>
        <dbReference type="ARBA" id="ARBA00004651"/>
    </source>
</evidence>
<dbReference type="Pfam" id="PF01925">
    <property type="entry name" value="TauE"/>
    <property type="match status" value="1"/>
</dbReference>
<dbReference type="InterPro" id="IPR052017">
    <property type="entry name" value="TSUP"/>
</dbReference>
<gene>
    <name evidence="9" type="ORF">ACFOOQ_04980</name>
</gene>
<evidence type="ECO:0000256" key="2">
    <source>
        <dbReference type="ARBA" id="ARBA00009142"/>
    </source>
</evidence>
<sequence length="260" mass="27456">MAPASMTIASLFGVEPYLLAYILAVFLLAGIVKGVVAFGLPLVTIPLLSLTMPVPHAIVLSLLPVLCSNVAQAYMCRRGLPALRIIWPLLVPLVITVPISARYATQLDEKTLYAIAGGAIEMLVLTQLFGFRPVIQPQYRRPALFVSGILTGAVGGATSFFGFPAIQIFLTLNLGMTEFALATSVTFLLGSIALGSTFGTAGHISGPDIHLSVLAVLPLLLGLVAGQRLSTRISPVVFRRIALLILLVTGLYLLGHSLGV</sequence>
<comment type="similarity">
    <text evidence="2 8">Belongs to the 4-toluene sulfonate uptake permease (TSUP) (TC 2.A.102) family.</text>
</comment>
<proteinExistence type="inferred from homology"/>
<keyword evidence="6 8" id="KW-1133">Transmembrane helix</keyword>
<evidence type="ECO:0000313" key="10">
    <source>
        <dbReference type="Proteomes" id="UP001595711"/>
    </source>
</evidence>
<feature type="transmembrane region" description="Helical" evidence="8">
    <location>
        <begin position="143"/>
        <end position="172"/>
    </location>
</feature>